<dbReference type="AlphaFoldDB" id="A0A1S2PKE6"/>
<feature type="transmembrane region" description="Helical" evidence="1">
    <location>
        <begin position="65"/>
        <end position="82"/>
    </location>
</feature>
<organism evidence="2 3">
    <name type="scientific">Streptomyces monashensis</name>
    <dbReference type="NCBI Taxonomy" id="1678012"/>
    <lineage>
        <taxon>Bacteria</taxon>
        <taxon>Bacillati</taxon>
        <taxon>Actinomycetota</taxon>
        <taxon>Actinomycetes</taxon>
        <taxon>Kitasatosporales</taxon>
        <taxon>Streptomycetaceae</taxon>
        <taxon>Streptomyces</taxon>
    </lineage>
</organism>
<keyword evidence="1" id="KW-0472">Membrane</keyword>
<dbReference type="Proteomes" id="UP000179642">
    <property type="component" value="Unassembled WGS sequence"/>
</dbReference>
<evidence type="ECO:0000313" key="3">
    <source>
        <dbReference type="Proteomes" id="UP000179642"/>
    </source>
</evidence>
<proteinExistence type="predicted"/>
<keyword evidence="1" id="KW-0812">Transmembrane</keyword>
<reference evidence="2 3" key="1">
    <citation type="submission" date="2016-10" db="EMBL/GenBank/DDBJ databases">
        <title>Genome sequence of Streptomyces sp. MUSC 1.</title>
        <authorList>
            <person name="Lee L.-H."/>
            <person name="Ser H.-L."/>
            <person name="Law J.W.-F."/>
        </authorList>
    </citation>
    <scope>NUCLEOTIDE SEQUENCE [LARGE SCALE GENOMIC DNA]</scope>
    <source>
        <strain evidence="2 3">MUSC 1</strain>
    </source>
</reference>
<evidence type="ECO:0000256" key="1">
    <source>
        <dbReference type="SAM" id="Phobius"/>
    </source>
</evidence>
<protein>
    <submittedName>
        <fullName evidence="2">Uncharacterized protein</fullName>
    </submittedName>
</protein>
<dbReference type="EMBL" id="MLYO01000072">
    <property type="protein sequence ID" value="OIJ94006.1"/>
    <property type="molecule type" value="Genomic_DNA"/>
</dbReference>
<feature type="transmembrane region" description="Helical" evidence="1">
    <location>
        <begin position="27"/>
        <end position="45"/>
    </location>
</feature>
<feature type="transmembrane region" description="Helical" evidence="1">
    <location>
        <begin position="118"/>
        <end position="142"/>
    </location>
</feature>
<comment type="caution">
    <text evidence="2">The sequence shown here is derived from an EMBL/GenBank/DDBJ whole genome shotgun (WGS) entry which is preliminary data.</text>
</comment>
<name>A0A1S2PKE6_9ACTN</name>
<keyword evidence="1" id="KW-1133">Transmembrane helix</keyword>
<accession>A0A1S2PKE6</accession>
<feature type="transmembrane region" description="Helical" evidence="1">
    <location>
        <begin position="89"/>
        <end position="106"/>
    </location>
</feature>
<sequence>MIGVQYVVPVTDGIRGRWRALPRRARAALLLYAGGFLEGTGAHVADLARGGPHAYAGFGPLPLQVFFIALVALDPLAAVLTLRARPAGVRLAVAVMTLDVLANWYANRSWVTAHPAALLRPVGLLPITLFGLFVVATAPALLRAVRGSATADLAMARLPPIRKDAARQSGPDGNGAHR</sequence>
<evidence type="ECO:0000313" key="2">
    <source>
        <dbReference type="EMBL" id="OIJ94006.1"/>
    </source>
</evidence>
<keyword evidence="3" id="KW-1185">Reference proteome</keyword>
<gene>
    <name evidence="2" type="ORF">BIV23_36650</name>
</gene>